<keyword evidence="2" id="KW-1185">Reference proteome</keyword>
<dbReference type="OrthoDB" id="16982at2759"/>
<dbReference type="Proteomes" id="UP000005426">
    <property type="component" value="Unassembled WGS sequence"/>
</dbReference>
<reference evidence="1 2" key="1">
    <citation type="journal article" date="2011" name="Genome Biol.">
        <title>Comparative genome sequence analysis underscores mycoparasitism as the ancestral life style of Trichoderma.</title>
        <authorList>
            <person name="Kubicek C.P."/>
            <person name="Herrera-Estrella A."/>
            <person name="Seidl-Seiboth V."/>
            <person name="Martinez D.A."/>
            <person name="Druzhinina I.S."/>
            <person name="Thon M."/>
            <person name="Zeilinger S."/>
            <person name="Casas-Flores S."/>
            <person name="Horwitz B.A."/>
            <person name="Mukherjee P.K."/>
            <person name="Mukherjee M."/>
            <person name="Kredics L."/>
            <person name="Alcaraz L.D."/>
            <person name="Aerts A."/>
            <person name="Antal Z."/>
            <person name="Atanasova L."/>
            <person name="Cervantes-Badillo M.G."/>
            <person name="Challacombe J."/>
            <person name="Chertkov O."/>
            <person name="McCluskey K."/>
            <person name="Coulpier F."/>
            <person name="Deshpande N."/>
            <person name="von Doehren H."/>
            <person name="Ebbole D.J."/>
            <person name="Esquivel-Naranjo E.U."/>
            <person name="Fekete E."/>
            <person name="Flipphi M."/>
            <person name="Glaser F."/>
            <person name="Gomez-Rodriguez E.Y."/>
            <person name="Gruber S."/>
            <person name="Han C."/>
            <person name="Henrissat B."/>
            <person name="Hermosa R."/>
            <person name="Hernandez-Onate M."/>
            <person name="Karaffa L."/>
            <person name="Kosti I."/>
            <person name="Le Crom S."/>
            <person name="Lindquist E."/>
            <person name="Lucas S."/>
            <person name="Luebeck M."/>
            <person name="Luebeck P.S."/>
            <person name="Margeot A."/>
            <person name="Metz B."/>
            <person name="Misra M."/>
            <person name="Nevalainen H."/>
            <person name="Omann M."/>
            <person name="Packer N."/>
            <person name="Perrone G."/>
            <person name="Uresti-Rivera E.E."/>
            <person name="Salamov A."/>
            <person name="Schmoll M."/>
            <person name="Seiboth B."/>
            <person name="Shapiro H."/>
            <person name="Sukno S."/>
            <person name="Tamayo-Ramos J.A."/>
            <person name="Tisch D."/>
            <person name="Wiest A."/>
            <person name="Wilkinson H.H."/>
            <person name="Zhang M."/>
            <person name="Coutinho P.M."/>
            <person name="Kenerley C.M."/>
            <person name="Monte E."/>
            <person name="Baker S.E."/>
            <person name="Grigoriev I.V."/>
        </authorList>
    </citation>
    <scope>NUCLEOTIDE SEQUENCE [LARGE SCALE GENOMIC DNA]</scope>
    <source>
        <strain evidence="2">ATCC 20476 / IMI 206040</strain>
    </source>
</reference>
<accession>G9NSW1</accession>
<protein>
    <submittedName>
        <fullName evidence="1">Uncharacterized protein</fullName>
    </submittedName>
</protein>
<name>G9NSW1_HYPAI</name>
<sequence length="67" mass="7271">MKFPVFFTNAGVERLAPGDAKKQGPGFARIGSAVHILHEDPGLGWSENMLYSVSENGFTLVVPLCYC</sequence>
<evidence type="ECO:0000313" key="1">
    <source>
        <dbReference type="EMBL" id="EHK46505.1"/>
    </source>
</evidence>
<organism evidence="1 2">
    <name type="scientific">Hypocrea atroviridis (strain ATCC 20476 / IMI 206040)</name>
    <name type="common">Trichoderma atroviride</name>
    <dbReference type="NCBI Taxonomy" id="452589"/>
    <lineage>
        <taxon>Eukaryota</taxon>
        <taxon>Fungi</taxon>
        <taxon>Dikarya</taxon>
        <taxon>Ascomycota</taxon>
        <taxon>Pezizomycotina</taxon>
        <taxon>Sordariomycetes</taxon>
        <taxon>Hypocreomycetidae</taxon>
        <taxon>Hypocreales</taxon>
        <taxon>Hypocreaceae</taxon>
        <taxon>Trichoderma</taxon>
    </lineage>
</organism>
<dbReference type="AlphaFoldDB" id="G9NSW1"/>
<gene>
    <name evidence="1" type="ORF">TRIATDRAFT_256469</name>
</gene>
<dbReference type="HOGENOM" id="CLU_2812713_0_0_1"/>
<proteinExistence type="predicted"/>
<dbReference type="EMBL" id="ABDG02000022">
    <property type="protein sequence ID" value="EHK46505.1"/>
    <property type="molecule type" value="Genomic_DNA"/>
</dbReference>
<comment type="caution">
    <text evidence="1">The sequence shown here is derived from an EMBL/GenBank/DDBJ whole genome shotgun (WGS) entry which is preliminary data.</text>
</comment>
<evidence type="ECO:0000313" key="2">
    <source>
        <dbReference type="Proteomes" id="UP000005426"/>
    </source>
</evidence>